<feature type="transmembrane region" description="Helical" evidence="1">
    <location>
        <begin position="23"/>
        <end position="43"/>
    </location>
</feature>
<evidence type="ECO:0000313" key="3">
    <source>
        <dbReference type="Proteomes" id="UP000177360"/>
    </source>
</evidence>
<sequence>MKKKIAALGKFLLKTPWLVANNIFIAGLFVFFIAFIVSGFLFYKRIIATEEGESATPKSVLQIDGGNYGRFLNFRQEQGLIFNGTGCEFCRDIFNLPSPR</sequence>
<keyword evidence="1" id="KW-0472">Membrane</keyword>
<keyword evidence="1" id="KW-0812">Transmembrane</keyword>
<dbReference type="AlphaFoldDB" id="A0A1G2E0I4"/>
<evidence type="ECO:0000256" key="1">
    <source>
        <dbReference type="SAM" id="Phobius"/>
    </source>
</evidence>
<keyword evidence="1" id="KW-1133">Transmembrane helix</keyword>
<accession>A0A1G2E0I4</accession>
<reference evidence="2 3" key="1">
    <citation type="journal article" date="2016" name="Nat. Commun.">
        <title>Thousands of microbial genomes shed light on interconnected biogeochemical processes in an aquifer system.</title>
        <authorList>
            <person name="Anantharaman K."/>
            <person name="Brown C.T."/>
            <person name="Hug L.A."/>
            <person name="Sharon I."/>
            <person name="Castelle C.J."/>
            <person name="Probst A.J."/>
            <person name="Thomas B.C."/>
            <person name="Singh A."/>
            <person name="Wilkins M.J."/>
            <person name="Karaoz U."/>
            <person name="Brodie E.L."/>
            <person name="Williams K.H."/>
            <person name="Hubbard S.S."/>
            <person name="Banfield J.F."/>
        </authorList>
    </citation>
    <scope>NUCLEOTIDE SEQUENCE [LARGE SCALE GENOMIC DNA]</scope>
</reference>
<organism evidence="2 3">
    <name type="scientific">Candidatus Nealsonbacteria bacterium RIFCSPHIGHO2_01_FULL_38_55</name>
    <dbReference type="NCBI Taxonomy" id="1801664"/>
    <lineage>
        <taxon>Bacteria</taxon>
        <taxon>Candidatus Nealsoniibacteriota</taxon>
    </lineage>
</organism>
<gene>
    <name evidence="2" type="ORF">A2626_00140</name>
</gene>
<proteinExistence type="predicted"/>
<protein>
    <submittedName>
        <fullName evidence="2">Uncharacterized protein</fullName>
    </submittedName>
</protein>
<name>A0A1G2E0I4_9BACT</name>
<dbReference type="EMBL" id="MHLZ01000043">
    <property type="protein sequence ID" value="OGZ19182.1"/>
    <property type="molecule type" value="Genomic_DNA"/>
</dbReference>
<evidence type="ECO:0000313" key="2">
    <source>
        <dbReference type="EMBL" id="OGZ19182.1"/>
    </source>
</evidence>
<comment type="caution">
    <text evidence="2">The sequence shown here is derived from an EMBL/GenBank/DDBJ whole genome shotgun (WGS) entry which is preliminary data.</text>
</comment>
<dbReference type="Proteomes" id="UP000177360">
    <property type="component" value="Unassembled WGS sequence"/>
</dbReference>